<dbReference type="Gene3D" id="3.30.450.20">
    <property type="entry name" value="PAS domain"/>
    <property type="match status" value="1"/>
</dbReference>
<dbReference type="AlphaFoldDB" id="A0A0Q3WZY1"/>
<protein>
    <recommendedName>
        <fullName evidence="6">Diguanylate cyclase</fullName>
    </recommendedName>
</protein>
<dbReference type="Pfam" id="PF08495">
    <property type="entry name" value="FIST"/>
    <property type="match status" value="1"/>
</dbReference>
<evidence type="ECO:0008006" key="6">
    <source>
        <dbReference type="Google" id="ProtNLM"/>
    </source>
</evidence>
<dbReference type="PROSITE" id="PS50112">
    <property type="entry name" value="PAS"/>
    <property type="match status" value="1"/>
</dbReference>
<dbReference type="EMBL" id="LJJC01000004">
    <property type="protein sequence ID" value="KQL55010.1"/>
    <property type="molecule type" value="Genomic_DNA"/>
</dbReference>
<dbReference type="SUPFAM" id="SSF55785">
    <property type="entry name" value="PYP-like sensor domain (PAS domain)"/>
    <property type="match status" value="1"/>
</dbReference>
<dbReference type="InterPro" id="IPR043128">
    <property type="entry name" value="Rev_trsase/Diguanyl_cyclase"/>
</dbReference>
<dbReference type="InterPro" id="IPR013656">
    <property type="entry name" value="PAS_4"/>
</dbReference>
<dbReference type="SUPFAM" id="SSF141868">
    <property type="entry name" value="EAL domain-like"/>
    <property type="match status" value="1"/>
</dbReference>
<dbReference type="SMART" id="SM00267">
    <property type="entry name" value="GGDEF"/>
    <property type="match status" value="1"/>
</dbReference>
<dbReference type="PANTHER" id="PTHR44757">
    <property type="entry name" value="DIGUANYLATE CYCLASE DGCP"/>
    <property type="match status" value="1"/>
</dbReference>
<dbReference type="InterPro" id="IPR035919">
    <property type="entry name" value="EAL_sf"/>
</dbReference>
<keyword evidence="5" id="KW-1185">Reference proteome</keyword>
<dbReference type="FunFam" id="3.20.20.450:FF:000001">
    <property type="entry name" value="Cyclic di-GMP phosphodiesterase yahA"/>
    <property type="match status" value="1"/>
</dbReference>
<dbReference type="CDD" id="cd00130">
    <property type="entry name" value="PAS"/>
    <property type="match status" value="1"/>
</dbReference>
<dbReference type="Proteomes" id="UP000051888">
    <property type="component" value="Unassembled WGS sequence"/>
</dbReference>
<dbReference type="PATRIC" id="fig|157838.3.peg.3734"/>
<dbReference type="Pfam" id="PF00563">
    <property type="entry name" value="EAL"/>
    <property type="match status" value="1"/>
</dbReference>
<dbReference type="STRING" id="157838.AN964_16865"/>
<evidence type="ECO:0000313" key="5">
    <source>
        <dbReference type="Proteomes" id="UP000051888"/>
    </source>
</evidence>
<comment type="caution">
    <text evidence="4">The sequence shown here is derived from an EMBL/GenBank/DDBJ whole genome shotgun (WGS) entry which is preliminary data.</text>
</comment>
<dbReference type="Gene3D" id="3.20.20.450">
    <property type="entry name" value="EAL domain"/>
    <property type="match status" value="1"/>
</dbReference>
<dbReference type="InterPro" id="IPR035965">
    <property type="entry name" value="PAS-like_dom_sf"/>
</dbReference>
<dbReference type="CDD" id="cd01949">
    <property type="entry name" value="GGDEF"/>
    <property type="match status" value="1"/>
</dbReference>
<proteinExistence type="predicted"/>
<dbReference type="InterPro" id="IPR000160">
    <property type="entry name" value="GGDEF_dom"/>
</dbReference>
<dbReference type="PROSITE" id="PS50883">
    <property type="entry name" value="EAL"/>
    <property type="match status" value="1"/>
</dbReference>
<feature type="domain" description="PAS" evidence="1">
    <location>
        <begin position="415"/>
        <end position="485"/>
    </location>
</feature>
<feature type="domain" description="EAL" evidence="2">
    <location>
        <begin position="712"/>
        <end position="966"/>
    </location>
</feature>
<dbReference type="InterPro" id="IPR052155">
    <property type="entry name" value="Biofilm_reg_signaling"/>
</dbReference>
<sequence length="971" mass="110877">MAKSFQSLFENQSQLQSFIEENELPQYPVLCVHISAGKMDLTEIGNLITSIKHLLPQAVIVGCSSAEKILHNTILSDKPVITFTTYEKTKVHSVILEMNNKIDLLAIVEKITAEYVTSETKMIQLFTNQKLGDIDIILDDFHRLNPDVFIIGCNTSDLIKDNSYIFTDKGIVNNGIVFLLFDNQDLLIETMENGEWSEIGFSFKVTKAKGNLLYEINGKKSLHILKQYLGKPFIQRLPSSSFHIPFLIYRNERKHIAFIRNVYEASTIELSIPVIEGDRISFAIQNLEELFSTSQKGLKRLKKKPADTILAFHCAYKIDGMEHLIKYNREVLKQNAPVTDFYCYDDIGYRSKNQPKPLSPSSIYLAISESNAVNKLMPENPFIIPAATHSITALTNLVNETAKDVKIYQENSRNLEAYYHALYENNMDVAYTLDLKGNFTSVNQSFEKAIGYTSAELKGKSSIRLVTDNDIPKVKRHFRRTISGKIQYYKVSIKTKMDRIESFHIKNIPVMVNGECVGVFGIGRDISENIRFEEKISQLANYDEGTGLPNRTKFNEILEEMLRRAKKKRRALAILFLDIDRFKMVNDTLGHYAGDLILKELAIRMKNELSNGAYLGRFTSDKFSILLTKESNPEAIIQIGKQLLKLVEKPFSYQKKEFFLSASIGISMYPYDGDQSEHLLKNADIALSRAKLLGGNGMVFFSDEMNQETLHRVEMESQLRRAIKNNELFLTFQPIIDSSSHQMKSCEALIRWKHPERGIIPPFEFIPLAEETGLIHSIGKWVLKTACKQMKEWHNEGLTDASISINVSASQFQNRWFIEDVKNALAYSDLDSKYLHLELTESVMLNDSIKTIDTMHALRNIGVKISIDDFGTGYSSLSYLRHLPIHLLKIDKSFIQNLDVQTPDFAIVHSIMTMGQGLGLEVIAEGVETDKQFAILKNMNCHYIQGYLIEKPMDSARMKEWLQNYRYIGQK</sequence>
<dbReference type="OrthoDB" id="9759607at2"/>
<dbReference type="SMART" id="SM00052">
    <property type="entry name" value="EAL"/>
    <property type="match status" value="1"/>
</dbReference>
<evidence type="ECO:0000313" key="4">
    <source>
        <dbReference type="EMBL" id="KQL55010.1"/>
    </source>
</evidence>
<dbReference type="InterPro" id="IPR001633">
    <property type="entry name" value="EAL_dom"/>
</dbReference>
<evidence type="ECO:0000259" key="1">
    <source>
        <dbReference type="PROSITE" id="PS50112"/>
    </source>
</evidence>
<dbReference type="InterPro" id="IPR029787">
    <property type="entry name" value="Nucleotide_cyclase"/>
</dbReference>
<dbReference type="NCBIfam" id="TIGR00229">
    <property type="entry name" value="sensory_box"/>
    <property type="match status" value="1"/>
</dbReference>
<evidence type="ECO:0000259" key="3">
    <source>
        <dbReference type="PROSITE" id="PS50887"/>
    </source>
</evidence>
<dbReference type="PANTHER" id="PTHR44757:SF2">
    <property type="entry name" value="BIOFILM ARCHITECTURE MAINTENANCE PROTEIN MBAA"/>
    <property type="match status" value="1"/>
</dbReference>
<dbReference type="RefSeq" id="WP_055740805.1">
    <property type="nucleotide sequence ID" value="NZ_JAAIWL010000035.1"/>
</dbReference>
<dbReference type="SMART" id="SM00091">
    <property type="entry name" value="PAS"/>
    <property type="match status" value="1"/>
</dbReference>
<feature type="domain" description="GGDEF" evidence="3">
    <location>
        <begin position="570"/>
        <end position="703"/>
    </location>
</feature>
<evidence type="ECO:0000259" key="2">
    <source>
        <dbReference type="PROSITE" id="PS50883"/>
    </source>
</evidence>
<gene>
    <name evidence="4" type="ORF">AN964_16865</name>
</gene>
<dbReference type="NCBIfam" id="TIGR00254">
    <property type="entry name" value="GGDEF"/>
    <property type="match status" value="1"/>
</dbReference>
<dbReference type="Pfam" id="PF08448">
    <property type="entry name" value="PAS_4"/>
    <property type="match status" value="1"/>
</dbReference>
<dbReference type="PROSITE" id="PS50887">
    <property type="entry name" value="GGDEF"/>
    <property type="match status" value="1"/>
</dbReference>
<accession>A0A0Q3WZY1</accession>
<reference evidence="4 5" key="1">
    <citation type="submission" date="2015-09" db="EMBL/GenBank/DDBJ databases">
        <title>Genome sequencing project for genomic taxonomy and phylogenomics of Bacillus-like bacteria.</title>
        <authorList>
            <person name="Liu B."/>
            <person name="Wang J."/>
            <person name="Zhu Y."/>
            <person name="Liu G."/>
            <person name="Chen Q."/>
            <person name="Chen Z."/>
            <person name="Lan J."/>
            <person name="Che J."/>
            <person name="Ge C."/>
            <person name="Shi H."/>
            <person name="Pan Z."/>
            <person name="Liu X."/>
        </authorList>
    </citation>
    <scope>NUCLEOTIDE SEQUENCE [LARGE SCALE GENOMIC DNA]</scope>
    <source>
        <strain evidence="4 5">LMG 18435</strain>
    </source>
</reference>
<dbReference type="InterPro" id="IPR000014">
    <property type="entry name" value="PAS"/>
</dbReference>
<dbReference type="InterPro" id="IPR013702">
    <property type="entry name" value="FIST_domain_N"/>
</dbReference>
<dbReference type="Pfam" id="PF00990">
    <property type="entry name" value="GGDEF"/>
    <property type="match status" value="1"/>
</dbReference>
<organism evidence="4 5">
    <name type="scientific">Heyndrickxia shackletonii</name>
    <dbReference type="NCBI Taxonomy" id="157838"/>
    <lineage>
        <taxon>Bacteria</taxon>
        <taxon>Bacillati</taxon>
        <taxon>Bacillota</taxon>
        <taxon>Bacilli</taxon>
        <taxon>Bacillales</taxon>
        <taxon>Bacillaceae</taxon>
        <taxon>Heyndrickxia</taxon>
    </lineage>
</organism>
<dbReference type="SMART" id="SM00897">
    <property type="entry name" value="FIST"/>
    <property type="match status" value="1"/>
</dbReference>
<dbReference type="CDD" id="cd01948">
    <property type="entry name" value="EAL"/>
    <property type="match status" value="1"/>
</dbReference>
<name>A0A0Q3WZY1_9BACI</name>
<dbReference type="SUPFAM" id="SSF55073">
    <property type="entry name" value="Nucleotide cyclase"/>
    <property type="match status" value="1"/>
</dbReference>
<dbReference type="Gene3D" id="3.30.70.270">
    <property type="match status" value="1"/>
</dbReference>